<protein>
    <submittedName>
        <fullName evidence="6">ABC transporter ATP-binding protein</fullName>
    </submittedName>
</protein>
<evidence type="ECO:0000256" key="3">
    <source>
        <dbReference type="ARBA" id="ARBA00022741"/>
    </source>
</evidence>
<evidence type="ECO:0000256" key="1">
    <source>
        <dbReference type="ARBA" id="ARBA00005417"/>
    </source>
</evidence>
<evidence type="ECO:0000313" key="7">
    <source>
        <dbReference type="Proteomes" id="UP000824125"/>
    </source>
</evidence>
<comment type="similarity">
    <text evidence="1">Belongs to the ABC transporter superfamily.</text>
</comment>
<keyword evidence="4 6" id="KW-0067">ATP-binding</keyword>
<evidence type="ECO:0000259" key="5">
    <source>
        <dbReference type="PROSITE" id="PS50893"/>
    </source>
</evidence>
<name>A0A9D1MUS5_9FIRM</name>
<dbReference type="GO" id="GO:0005524">
    <property type="term" value="F:ATP binding"/>
    <property type="evidence" value="ECO:0007669"/>
    <property type="project" value="UniProtKB-KW"/>
</dbReference>
<dbReference type="AlphaFoldDB" id="A0A9D1MUS5"/>
<comment type="caution">
    <text evidence="6">The sequence shown here is derived from an EMBL/GenBank/DDBJ whole genome shotgun (WGS) entry which is preliminary data.</text>
</comment>
<keyword evidence="3" id="KW-0547">Nucleotide-binding</keyword>
<evidence type="ECO:0000256" key="2">
    <source>
        <dbReference type="ARBA" id="ARBA00022448"/>
    </source>
</evidence>
<dbReference type="PANTHER" id="PTHR42711">
    <property type="entry name" value="ABC TRANSPORTER ATP-BINDING PROTEIN"/>
    <property type="match status" value="1"/>
</dbReference>
<reference evidence="6" key="2">
    <citation type="journal article" date="2021" name="PeerJ">
        <title>Extensive microbial diversity within the chicken gut microbiome revealed by metagenomics and culture.</title>
        <authorList>
            <person name="Gilroy R."/>
            <person name="Ravi A."/>
            <person name="Getino M."/>
            <person name="Pursley I."/>
            <person name="Horton D.L."/>
            <person name="Alikhan N.F."/>
            <person name="Baker D."/>
            <person name="Gharbi K."/>
            <person name="Hall N."/>
            <person name="Watson M."/>
            <person name="Adriaenssens E.M."/>
            <person name="Foster-Nyarko E."/>
            <person name="Jarju S."/>
            <person name="Secka A."/>
            <person name="Antonio M."/>
            <person name="Oren A."/>
            <person name="Chaudhuri R.R."/>
            <person name="La Ragione R."/>
            <person name="Hildebrand F."/>
            <person name="Pallen M.J."/>
        </authorList>
    </citation>
    <scope>NUCLEOTIDE SEQUENCE</scope>
    <source>
        <strain evidence="6">CHK176-6737</strain>
    </source>
</reference>
<dbReference type="GO" id="GO:0016887">
    <property type="term" value="F:ATP hydrolysis activity"/>
    <property type="evidence" value="ECO:0007669"/>
    <property type="project" value="InterPro"/>
</dbReference>
<dbReference type="Gene3D" id="3.40.50.300">
    <property type="entry name" value="P-loop containing nucleotide triphosphate hydrolases"/>
    <property type="match status" value="1"/>
</dbReference>
<dbReference type="Proteomes" id="UP000824125">
    <property type="component" value="Unassembled WGS sequence"/>
</dbReference>
<evidence type="ECO:0000256" key="4">
    <source>
        <dbReference type="ARBA" id="ARBA00022840"/>
    </source>
</evidence>
<accession>A0A9D1MUS5</accession>
<dbReference type="CDD" id="cd03230">
    <property type="entry name" value="ABC_DR_subfamily_A"/>
    <property type="match status" value="1"/>
</dbReference>
<dbReference type="PROSITE" id="PS50893">
    <property type="entry name" value="ABC_TRANSPORTER_2"/>
    <property type="match status" value="1"/>
</dbReference>
<organism evidence="6 7">
    <name type="scientific">Candidatus Scybalenecus merdavium</name>
    <dbReference type="NCBI Taxonomy" id="2840939"/>
    <lineage>
        <taxon>Bacteria</taxon>
        <taxon>Bacillati</taxon>
        <taxon>Bacillota</taxon>
        <taxon>Clostridia</taxon>
        <taxon>Eubacteriales</taxon>
        <taxon>Oscillospiraceae</taxon>
        <taxon>Oscillospiraceae incertae sedis</taxon>
        <taxon>Candidatus Scybalenecus</taxon>
    </lineage>
</organism>
<gene>
    <name evidence="6" type="ORF">IAD23_03725</name>
</gene>
<sequence>MSIAITVNGLCKSYGAHAVLKGVELSVHTGEIFALLGVNGAGKTTALECIEGLRPYDSGTVHLHGRVGIQLQSSALPAHIRPLEAVRLFAMWNKRRPDPSVLDALGIAELAKKQYASLSTGQKRRLHLALALSADPQILFLDEPAAGLDVEGRQALHGLIRRLKMQGKTIVLASHDMAEVEELCDRIAILDGGKIVFCGTPAELTQKVGRKYRVFVQTNCGAETFETENIGETLLVLLEKYRRSGVQIADIRVGRGTLEEHFLEFAGRKDV</sequence>
<dbReference type="InterPro" id="IPR003439">
    <property type="entry name" value="ABC_transporter-like_ATP-bd"/>
</dbReference>
<dbReference type="SMART" id="SM00382">
    <property type="entry name" value="AAA"/>
    <property type="match status" value="1"/>
</dbReference>
<evidence type="ECO:0000313" key="6">
    <source>
        <dbReference type="EMBL" id="HIU69044.1"/>
    </source>
</evidence>
<dbReference type="Pfam" id="PF00005">
    <property type="entry name" value="ABC_tran"/>
    <property type="match status" value="1"/>
</dbReference>
<dbReference type="EMBL" id="DVNM01000020">
    <property type="protein sequence ID" value="HIU69044.1"/>
    <property type="molecule type" value="Genomic_DNA"/>
</dbReference>
<dbReference type="InterPro" id="IPR050763">
    <property type="entry name" value="ABC_transporter_ATP-binding"/>
</dbReference>
<dbReference type="InterPro" id="IPR027417">
    <property type="entry name" value="P-loop_NTPase"/>
</dbReference>
<dbReference type="SUPFAM" id="SSF52540">
    <property type="entry name" value="P-loop containing nucleoside triphosphate hydrolases"/>
    <property type="match status" value="1"/>
</dbReference>
<keyword evidence="2" id="KW-0813">Transport</keyword>
<reference evidence="6" key="1">
    <citation type="submission" date="2020-10" db="EMBL/GenBank/DDBJ databases">
        <authorList>
            <person name="Gilroy R."/>
        </authorList>
    </citation>
    <scope>NUCLEOTIDE SEQUENCE</scope>
    <source>
        <strain evidence="6">CHK176-6737</strain>
    </source>
</reference>
<dbReference type="PANTHER" id="PTHR42711:SF5">
    <property type="entry name" value="ABC TRANSPORTER ATP-BINDING PROTEIN NATA"/>
    <property type="match status" value="1"/>
</dbReference>
<proteinExistence type="inferred from homology"/>
<feature type="domain" description="ABC transporter" evidence="5">
    <location>
        <begin position="5"/>
        <end position="217"/>
    </location>
</feature>
<dbReference type="InterPro" id="IPR003593">
    <property type="entry name" value="AAA+_ATPase"/>
</dbReference>